<dbReference type="InterPro" id="IPR001991">
    <property type="entry name" value="Na-dicarboxylate_symporter"/>
</dbReference>
<keyword evidence="2 7" id="KW-0813">Transport</keyword>
<evidence type="ECO:0000256" key="7">
    <source>
        <dbReference type="RuleBase" id="RU361216"/>
    </source>
</evidence>
<dbReference type="PANTHER" id="PTHR42865">
    <property type="entry name" value="PROTON/GLUTAMATE-ASPARTATE SYMPORTER"/>
    <property type="match status" value="1"/>
</dbReference>
<dbReference type="PANTHER" id="PTHR42865:SF7">
    <property type="entry name" value="PROTON_GLUTAMATE-ASPARTATE SYMPORTER"/>
    <property type="match status" value="1"/>
</dbReference>
<proteinExistence type="inferred from homology"/>
<reference evidence="9" key="2">
    <citation type="submission" date="2019-06" db="EMBL/GenBank/DDBJ databases">
        <title>Genomics analysis of Aphanomyces spp. identifies a new class of oomycete effector associated with host adaptation.</title>
        <authorList>
            <person name="Gaulin E."/>
        </authorList>
    </citation>
    <scope>NUCLEOTIDE SEQUENCE</scope>
    <source>
        <strain evidence="9">CBS 578.67</strain>
    </source>
</reference>
<keyword evidence="4 7" id="KW-0812">Transmembrane</keyword>
<evidence type="ECO:0000256" key="4">
    <source>
        <dbReference type="ARBA" id="ARBA00022692"/>
    </source>
</evidence>
<keyword evidence="7" id="KW-0769">Symport</keyword>
<dbReference type="OrthoDB" id="68212at2759"/>
<gene>
    <name evidence="10" type="primary">Aste57867_17397</name>
    <name evidence="9" type="ORF">As57867_017337</name>
    <name evidence="10" type="ORF">ASTE57867_17397</name>
</gene>
<keyword evidence="3" id="KW-1003">Cell membrane</keyword>
<evidence type="ECO:0000256" key="6">
    <source>
        <dbReference type="ARBA" id="ARBA00023136"/>
    </source>
</evidence>
<organism evidence="10 11">
    <name type="scientific">Aphanomyces stellatus</name>
    <dbReference type="NCBI Taxonomy" id="120398"/>
    <lineage>
        <taxon>Eukaryota</taxon>
        <taxon>Sar</taxon>
        <taxon>Stramenopiles</taxon>
        <taxon>Oomycota</taxon>
        <taxon>Saprolegniomycetes</taxon>
        <taxon>Saprolegniales</taxon>
        <taxon>Verrucalvaceae</taxon>
        <taxon>Aphanomyces</taxon>
    </lineage>
</organism>
<feature type="compositionally biased region" description="Basic and acidic residues" evidence="8">
    <location>
        <begin position="18"/>
        <end position="27"/>
    </location>
</feature>
<protein>
    <recommendedName>
        <fullName evidence="7">Amino acid transporter</fullName>
    </recommendedName>
</protein>
<accession>A0A485L9G7</accession>
<evidence type="ECO:0000313" key="11">
    <source>
        <dbReference type="Proteomes" id="UP000332933"/>
    </source>
</evidence>
<feature type="transmembrane region" description="Helical" evidence="7">
    <location>
        <begin position="182"/>
        <end position="203"/>
    </location>
</feature>
<dbReference type="Gene3D" id="1.10.3860.10">
    <property type="entry name" value="Sodium:dicarboxylate symporter"/>
    <property type="match status" value="1"/>
</dbReference>
<feature type="transmembrane region" description="Helical" evidence="7">
    <location>
        <begin position="110"/>
        <end position="132"/>
    </location>
</feature>
<dbReference type="InterPro" id="IPR036458">
    <property type="entry name" value="Na:dicarbo_symporter_sf"/>
</dbReference>
<evidence type="ECO:0000256" key="1">
    <source>
        <dbReference type="ARBA" id="ARBA00004651"/>
    </source>
</evidence>
<feature type="transmembrane region" description="Helical" evidence="7">
    <location>
        <begin position="340"/>
        <end position="360"/>
    </location>
</feature>
<feature type="transmembrane region" description="Helical" evidence="7">
    <location>
        <begin position="468"/>
        <end position="485"/>
    </location>
</feature>
<dbReference type="AlphaFoldDB" id="A0A485L9G7"/>
<feature type="transmembrane region" description="Helical" evidence="7">
    <location>
        <begin position="492"/>
        <end position="509"/>
    </location>
</feature>
<keyword evidence="6 7" id="KW-0472">Membrane</keyword>
<sequence length="579" mass="61961">MSSSKPGIYLYGDGQLENTRRTDSTDSLDHVTDGYLGPQPRVTAANHAARTNFLTSSGVDLSMHPTEFAKFKPPPSTILGGDARFDDDDDDDNPREPDFGPVAPRLHVKYIAAGLVVGVGLGVLFYYVQVGAEWRKLVRLPGQLFVGALTCLVEPLVFCVLTIVVAETVALGRSSILRWRTLLPYAISSVLATTQGVVLALLFQSTFVSTTTPATILLAPSPPFNLTLQCANGLFVAPMPTGTLGCIEANGTTTARFIATAQGLDTRANTVSSVSQLSIIDQVITLANLLVPSNIFYALVSGQLLSIVTFSIPLGFAIARSAADGQDNLVLHILRQLRNVFMYLLHGLLWLTPVAIVFLLGDAACSLEGTEIQTVASHILALGIALVAGSLFHTFVVLPLLLYAWTRTHPYQYISHLFPAYIFAFGCASSMATLPVAIACIQDAKVSRSLAHIAMPFGTPINLNGSGLYYPLAVVFMASISGLSAELTSSRWCLVFLVSLFGAMGTAPVPNAALVYLATLWATCFAAPLPSSFSVILAADFIFDRIRTMVNVNGNCMVTRILADEVDETFEVHAAQHVG</sequence>
<keyword evidence="11" id="KW-1185">Reference proteome</keyword>
<evidence type="ECO:0000256" key="2">
    <source>
        <dbReference type="ARBA" id="ARBA00022448"/>
    </source>
</evidence>
<dbReference type="PRINTS" id="PR00173">
    <property type="entry name" value="EDTRNSPORT"/>
</dbReference>
<feature type="region of interest" description="Disordered" evidence="8">
    <location>
        <begin position="1"/>
        <end position="27"/>
    </location>
</feature>
<dbReference type="EMBL" id="VJMH01006149">
    <property type="protein sequence ID" value="KAF0691356.1"/>
    <property type="molecule type" value="Genomic_DNA"/>
</dbReference>
<dbReference type="GO" id="GO:0015293">
    <property type="term" value="F:symporter activity"/>
    <property type="evidence" value="ECO:0007669"/>
    <property type="project" value="UniProtKB-UniRule"/>
</dbReference>
<comment type="subcellular location">
    <subcellularLocation>
        <location evidence="1">Cell membrane</location>
        <topology evidence="1">Multi-pass membrane protein</topology>
    </subcellularLocation>
    <subcellularLocation>
        <location evidence="7">Membrane</location>
        <topology evidence="7">Multi-pass membrane protein</topology>
    </subcellularLocation>
</comment>
<dbReference type="GO" id="GO:0005886">
    <property type="term" value="C:plasma membrane"/>
    <property type="evidence" value="ECO:0007669"/>
    <property type="project" value="UniProtKB-SubCell"/>
</dbReference>
<feature type="transmembrane region" description="Helical" evidence="7">
    <location>
        <begin position="515"/>
        <end position="539"/>
    </location>
</feature>
<comment type="similarity">
    <text evidence="7">Belongs to the dicarboxylate/amino acid:cation symporter (DAACS) (TC 2.A.23) family.</text>
</comment>
<dbReference type="Proteomes" id="UP000332933">
    <property type="component" value="Unassembled WGS sequence"/>
</dbReference>
<feature type="transmembrane region" description="Helical" evidence="7">
    <location>
        <begin position="417"/>
        <end position="438"/>
    </location>
</feature>
<keyword evidence="5 7" id="KW-1133">Transmembrane helix</keyword>
<evidence type="ECO:0000313" key="9">
    <source>
        <dbReference type="EMBL" id="KAF0691356.1"/>
    </source>
</evidence>
<evidence type="ECO:0000256" key="3">
    <source>
        <dbReference type="ARBA" id="ARBA00022475"/>
    </source>
</evidence>
<dbReference type="EMBL" id="CAADRA010006170">
    <property type="protein sequence ID" value="VFT94153.1"/>
    <property type="molecule type" value="Genomic_DNA"/>
</dbReference>
<reference evidence="10 11" key="1">
    <citation type="submission" date="2019-03" db="EMBL/GenBank/DDBJ databases">
        <authorList>
            <person name="Gaulin E."/>
            <person name="Dumas B."/>
        </authorList>
    </citation>
    <scope>NUCLEOTIDE SEQUENCE [LARGE SCALE GENOMIC DNA]</scope>
    <source>
        <strain evidence="10">CBS 568.67</strain>
    </source>
</reference>
<feature type="transmembrane region" description="Helical" evidence="7">
    <location>
        <begin position="295"/>
        <end position="319"/>
    </location>
</feature>
<dbReference type="SUPFAM" id="SSF118215">
    <property type="entry name" value="Proton glutamate symport protein"/>
    <property type="match status" value="1"/>
</dbReference>
<evidence type="ECO:0000256" key="5">
    <source>
        <dbReference type="ARBA" id="ARBA00022989"/>
    </source>
</evidence>
<evidence type="ECO:0000313" key="10">
    <source>
        <dbReference type="EMBL" id="VFT94153.1"/>
    </source>
</evidence>
<feature type="transmembrane region" description="Helical" evidence="7">
    <location>
        <begin position="144"/>
        <end position="170"/>
    </location>
</feature>
<feature type="region of interest" description="Disordered" evidence="8">
    <location>
        <begin position="71"/>
        <end position="100"/>
    </location>
</feature>
<feature type="transmembrane region" description="Helical" evidence="7">
    <location>
        <begin position="380"/>
        <end position="405"/>
    </location>
</feature>
<evidence type="ECO:0000256" key="8">
    <source>
        <dbReference type="SAM" id="MobiDB-lite"/>
    </source>
</evidence>
<dbReference type="Pfam" id="PF00375">
    <property type="entry name" value="SDF"/>
    <property type="match status" value="1"/>
</dbReference>
<name>A0A485L9G7_9STRA</name>